<accession>B9TMF4</accession>
<evidence type="ECO:0000313" key="2">
    <source>
        <dbReference type="Proteomes" id="UP000008311"/>
    </source>
</evidence>
<dbReference type="EMBL" id="EQ988953">
    <property type="protein sequence ID" value="EEF22960.1"/>
    <property type="molecule type" value="Genomic_DNA"/>
</dbReference>
<proteinExistence type="predicted"/>
<evidence type="ECO:0000313" key="1">
    <source>
        <dbReference type="EMBL" id="EEF22960.1"/>
    </source>
</evidence>
<dbReference type="InParanoid" id="B9TMF4"/>
<sequence length="73" mass="8000">MSTKLAPPMFGEPQKANPTRFADIIPSVNVTLGLSPLSRTPPPGRNALARVGNKIKMLIKSYLMKHFAQPCPR</sequence>
<feature type="non-terminal residue" evidence="1">
    <location>
        <position position="73"/>
    </location>
</feature>
<protein>
    <submittedName>
        <fullName evidence="1">Uncharacterized protein</fullName>
    </submittedName>
</protein>
<keyword evidence="2" id="KW-1185">Reference proteome</keyword>
<organism evidence="1 2">
    <name type="scientific">Ricinus communis</name>
    <name type="common">Castor bean</name>
    <dbReference type="NCBI Taxonomy" id="3988"/>
    <lineage>
        <taxon>Eukaryota</taxon>
        <taxon>Viridiplantae</taxon>
        <taxon>Streptophyta</taxon>
        <taxon>Embryophyta</taxon>
        <taxon>Tracheophyta</taxon>
        <taxon>Spermatophyta</taxon>
        <taxon>Magnoliopsida</taxon>
        <taxon>eudicotyledons</taxon>
        <taxon>Gunneridae</taxon>
        <taxon>Pentapetalae</taxon>
        <taxon>rosids</taxon>
        <taxon>fabids</taxon>
        <taxon>Malpighiales</taxon>
        <taxon>Euphorbiaceae</taxon>
        <taxon>Acalyphoideae</taxon>
        <taxon>Acalypheae</taxon>
        <taxon>Ricinus</taxon>
    </lineage>
</organism>
<dbReference type="Proteomes" id="UP000008311">
    <property type="component" value="Unassembled WGS sequence"/>
</dbReference>
<gene>
    <name evidence="1" type="ORF">RCOM_2031610</name>
</gene>
<name>B9TMF4_RICCO</name>
<dbReference type="AlphaFoldDB" id="B9TMF4"/>
<reference evidence="2" key="1">
    <citation type="journal article" date="2010" name="Nat. Biotechnol.">
        <title>Draft genome sequence of the oilseed species Ricinus communis.</title>
        <authorList>
            <person name="Chan A.P."/>
            <person name="Crabtree J."/>
            <person name="Zhao Q."/>
            <person name="Lorenzi H."/>
            <person name="Orvis J."/>
            <person name="Puiu D."/>
            <person name="Melake-Berhan A."/>
            <person name="Jones K.M."/>
            <person name="Redman J."/>
            <person name="Chen G."/>
            <person name="Cahoon E.B."/>
            <person name="Gedil M."/>
            <person name="Stanke M."/>
            <person name="Haas B.J."/>
            <person name="Wortman J.R."/>
            <person name="Fraser-Liggett C.M."/>
            <person name="Ravel J."/>
            <person name="Rabinowicz P.D."/>
        </authorList>
    </citation>
    <scope>NUCLEOTIDE SEQUENCE [LARGE SCALE GENOMIC DNA]</scope>
    <source>
        <strain evidence="2">cv. Hale</strain>
    </source>
</reference>